<dbReference type="VEuPathDB" id="FungiDB:RhiirA1_469554"/>
<reference evidence="5 6" key="1">
    <citation type="submission" date="2017-10" db="EMBL/GenBank/DDBJ databases">
        <title>Extensive intraspecific genome diversity in a model arbuscular mycorrhizal fungus.</title>
        <authorList>
            <person name="Chen E.C.H."/>
            <person name="Morin E."/>
            <person name="Baudet D."/>
            <person name="Noel J."/>
            <person name="Ndikumana S."/>
            <person name="Charron P."/>
            <person name="St-Onge C."/>
            <person name="Giorgi J."/>
            <person name="Grigoriev I.V."/>
            <person name="Roux C."/>
            <person name="Martin F.M."/>
            <person name="Corradi N."/>
        </authorList>
    </citation>
    <scope>NUCLEOTIDE SEQUENCE [LARGE SCALE GENOMIC DNA]</scope>
    <source>
        <strain evidence="5 6">A1</strain>
    </source>
</reference>
<sequence length="358" mass="41741">MYTVSEEQSFAESWKKSVDESMRLIKYLVKPQPHVVEDTISLNNSRNTVILISKPLAEMEHLIQQNIILIKEKQEEIKNSDETIEELDKKLYVSQIDLKPVKLRYPRTVRTDTKCIQIIRTKNIKKINYVRVCCSHCYLKFSRHNVIYNKILMLCSAIKKSNGKFNDVMDRKVELLISAKRSDQEKKEAIIEVHQRMDNQLREEQEKIKEISLKFAQFLRQNAIAAYNDAYADYLDLHIKEEKTKRDANPSHYDDRVLKGLETTKDNYLNQVETIKQAIEINDGSNPPITPEEIAELEQQLYNLPINGQTLKSLKFEAQRSQTDVFRQAENHYKSPSTSDGINFKSNPLARFFGKGLL</sequence>
<dbReference type="VEuPathDB" id="FungiDB:RhiirFUN_026723"/>
<dbReference type="OrthoDB" id="8954335at2759"/>
<feature type="coiled-coil region" evidence="1">
    <location>
        <begin position="187"/>
        <end position="221"/>
    </location>
</feature>
<dbReference type="EMBL" id="CAGKOT010000003">
    <property type="protein sequence ID" value="CAB5327307.1"/>
    <property type="molecule type" value="Genomic_DNA"/>
</dbReference>
<name>A0A2N0RRU6_9GLOM</name>
<evidence type="ECO:0000313" key="6">
    <source>
        <dbReference type="Proteomes" id="UP000232688"/>
    </source>
</evidence>
<reference evidence="5 6" key="2">
    <citation type="submission" date="2017-10" db="EMBL/GenBank/DDBJ databases">
        <title>Genome analyses suggest a sexual origin of heterokaryosis in a supposedly ancient asexual fungus.</title>
        <authorList>
            <person name="Corradi N."/>
            <person name="Sedzielewska K."/>
            <person name="Noel J."/>
            <person name="Charron P."/>
            <person name="Farinelli L."/>
            <person name="Marton T."/>
            <person name="Kruger M."/>
            <person name="Pelin A."/>
            <person name="Brachmann A."/>
            <person name="Corradi N."/>
        </authorList>
    </citation>
    <scope>NUCLEOTIDE SEQUENCE [LARGE SCALE GENOMIC DNA]</scope>
    <source>
        <strain evidence="5 6">A1</strain>
    </source>
</reference>
<dbReference type="AlphaFoldDB" id="A0A2N0RRU6"/>
<dbReference type="PANTHER" id="PTHR32046:SF11">
    <property type="entry name" value="IMMUNE-ASSOCIATED NUCLEOTIDE-BINDING PROTEIN 10-LIKE"/>
    <property type="match status" value="1"/>
</dbReference>
<dbReference type="Pfam" id="PF26633">
    <property type="entry name" value="DUF8206"/>
    <property type="match status" value="1"/>
</dbReference>
<protein>
    <recommendedName>
        <fullName evidence="2">DUF8206 domain-containing protein</fullName>
    </recommendedName>
</protein>
<dbReference type="EMBL" id="LLXH01000493">
    <property type="protein sequence ID" value="PKC66017.1"/>
    <property type="molecule type" value="Genomic_DNA"/>
</dbReference>
<accession>A0A2N0RRU6</accession>
<dbReference type="VEuPathDB" id="FungiDB:FUN_001222"/>
<evidence type="ECO:0000313" key="4">
    <source>
        <dbReference type="EMBL" id="PKC59375.1"/>
    </source>
</evidence>
<dbReference type="Proteomes" id="UP000232688">
    <property type="component" value="Unassembled WGS sequence"/>
</dbReference>
<evidence type="ECO:0000313" key="5">
    <source>
        <dbReference type="EMBL" id="PKC66017.1"/>
    </source>
</evidence>
<proteinExistence type="predicted"/>
<gene>
    <name evidence="3" type="ORF">CHRIB12_LOCUS2684</name>
    <name evidence="5" type="ORF">RhiirA1_460293</name>
    <name evidence="4" type="ORF">RhiirA1_469554</name>
</gene>
<feature type="domain" description="DUF8206" evidence="2">
    <location>
        <begin position="102"/>
        <end position="162"/>
    </location>
</feature>
<reference evidence="3" key="3">
    <citation type="submission" date="2020-05" db="EMBL/GenBank/DDBJ databases">
        <authorList>
            <person name="Rincon C."/>
            <person name="Sanders R I."/>
            <person name="Robbins C."/>
            <person name="Chaturvedi A."/>
        </authorList>
    </citation>
    <scope>NUCLEOTIDE SEQUENCE</scope>
    <source>
        <strain evidence="3">CHB12</strain>
    </source>
</reference>
<keyword evidence="1" id="KW-0175">Coiled coil</keyword>
<dbReference type="Proteomes" id="UP000684084">
    <property type="component" value="Unassembled WGS sequence"/>
</dbReference>
<evidence type="ECO:0000256" key="1">
    <source>
        <dbReference type="SAM" id="Coils"/>
    </source>
</evidence>
<dbReference type="PANTHER" id="PTHR32046">
    <property type="entry name" value="G DOMAIN-CONTAINING PROTEIN"/>
    <property type="match status" value="1"/>
</dbReference>
<dbReference type="InterPro" id="IPR058519">
    <property type="entry name" value="DUF8206"/>
</dbReference>
<dbReference type="VEuPathDB" id="FungiDB:RhiirA1_460293"/>
<organism evidence="5 6">
    <name type="scientific">Rhizophagus irregularis</name>
    <dbReference type="NCBI Taxonomy" id="588596"/>
    <lineage>
        <taxon>Eukaryota</taxon>
        <taxon>Fungi</taxon>
        <taxon>Fungi incertae sedis</taxon>
        <taxon>Mucoromycota</taxon>
        <taxon>Glomeromycotina</taxon>
        <taxon>Glomeromycetes</taxon>
        <taxon>Glomerales</taxon>
        <taxon>Glomeraceae</taxon>
        <taxon>Rhizophagus</taxon>
    </lineage>
</organism>
<dbReference type="EMBL" id="LLXH01001345">
    <property type="protein sequence ID" value="PKC59375.1"/>
    <property type="molecule type" value="Genomic_DNA"/>
</dbReference>
<comment type="caution">
    <text evidence="5">The sequence shown here is derived from an EMBL/GenBank/DDBJ whole genome shotgun (WGS) entry which is preliminary data.</text>
</comment>
<evidence type="ECO:0000313" key="3">
    <source>
        <dbReference type="EMBL" id="CAB5327307.1"/>
    </source>
</evidence>
<dbReference type="VEuPathDB" id="FungiDB:RhiirFUN_026724"/>
<evidence type="ECO:0000259" key="2">
    <source>
        <dbReference type="Pfam" id="PF26633"/>
    </source>
</evidence>